<organism evidence="2 3">
    <name type="scientific">Periconia digitata</name>
    <dbReference type="NCBI Taxonomy" id="1303443"/>
    <lineage>
        <taxon>Eukaryota</taxon>
        <taxon>Fungi</taxon>
        <taxon>Dikarya</taxon>
        <taxon>Ascomycota</taxon>
        <taxon>Pezizomycotina</taxon>
        <taxon>Dothideomycetes</taxon>
        <taxon>Pleosporomycetidae</taxon>
        <taxon>Pleosporales</taxon>
        <taxon>Massarineae</taxon>
        <taxon>Periconiaceae</taxon>
        <taxon>Periconia</taxon>
    </lineage>
</organism>
<feature type="compositionally biased region" description="Low complexity" evidence="1">
    <location>
        <begin position="509"/>
        <end position="522"/>
    </location>
</feature>
<evidence type="ECO:0000313" key="2">
    <source>
        <dbReference type="EMBL" id="CAI6337340.1"/>
    </source>
</evidence>
<evidence type="ECO:0000313" key="3">
    <source>
        <dbReference type="Proteomes" id="UP001152607"/>
    </source>
</evidence>
<feature type="compositionally biased region" description="Basic and acidic residues" evidence="1">
    <location>
        <begin position="123"/>
        <end position="133"/>
    </location>
</feature>
<sequence>MKRKFAFNLAPVKVPPQAKQSSESTSQSHRRHVSKDSIPSLDSPRISRRHLDAVTERELRVACKLILQNFKPSDADFADNDPKLDFSGPHKRREDPVAEPQIPHLVKDVKVYRPTGAPANTKSTRDATRHAQKPDPTVKAYPDLPMLANSSRRRDLSSGEKNIERGRSTKVSERERGVAKSVPIRVDVDSDDAKSLATPLTASTDPHNNHGSTAPTSIGSHRGSRQYDSAAATADAQAAEWMRHEFDKRRPKDSANVFPDPPQSSHRPSSRASSLKAGIRDYIFPASRTLSRTPSQASLRTTDSQASGQIRRSGSTTGWRSWGLQRMTSSRSSSRPGTSSGRAERVEPEKKSEVDLNRKLPPLPSLDTWKDPEEEKKEQPKVQVKGGHIASVMRTQGQQQQQEYAAAVRKHHRKAGSDSIPLRMAKTRTSSNVTPVPQQNTSHKSTVSSTDRSKEIDSMMSVMSSSRNFDELLTLHPGGPPPRKSTSSISRSPHVGPSSDSRSPAPNFSRKISSEISSSAVSPRANAYSNTVEISVGEAPAEKQEQKSKMRQVFGGWMLKKDKKEDWMQKVEKKGVKGGIMTQDAALPPVVRY</sequence>
<name>A0A9W4XQV7_9PLEO</name>
<feature type="region of interest" description="Disordered" evidence="1">
    <location>
        <begin position="1"/>
        <end position="49"/>
    </location>
</feature>
<keyword evidence="3" id="KW-1185">Reference proteome</keyword>
<gene>
    <name evidence="2" type="ORF">PDIGIT_LOCUS10451</name>
</gene>
<comment type="caution">
    <text evidence="2">The sequence shown here is derived from an EMBL/GenBank/DDBJ whole genome shotgun (WGS) entry which is preliminary data.</text>
</comment>
<feature type="compositionally biased region" description="Basic and acidic residues" evidence="1">
    <location>
        <begin position="152"/>
        <end position="178"/>
    </location>
</feature>
<feature type="region of interest" description="Disordered" evidence="1">
    <location>
        <begin position="72"/>
        <end position="526"/>
    </location>
</feature>
<feature type="compositionally biased region" description="Basic and acidic residues" evidence="1">
    <location>
        <begin position="342"/>
        <end position="358"/>
    </location>
</feature>
<evidence type="ECO:0000256" key="1">
    <source>
        <dbReference type="SAM" id="MobiDB-lite"/>
    </source>
</evidence>
<dbReference type="AlphaFoldDB" id="A0A9W4XQV7"/>
<feature type="compositionally biased region" description="Polar residues" evidence="1">
    <location>
        <begin position="427"/>
        <end position="450"/>
    </location>
</feature>
<dbReference type="OrthoDB" id="5430532at2759"/>
<feature type="compositionally biased region" description="Polar residues" evidence="1">
    <location>
        <begin position="288"/>
        <end position="319"/>
    </location>
</feature>
<feature type="compositionally biased region" description="Low complexity" evidence="1">
    <location>
        <begin position="263"/>
        <end position="274"/>
    </location>
</feature>
<feature type="compositionally biased region" description="Basic and acidic residues" evidence="1">
    <location>
        <begin position="368"/>
        <end position="380"/>
    </location>
</feature>
<feature type="compositionally biased region" description="Polar residues" evidence="1">
    <location>
        <begin position="18"/>
        <end position="27"/>
    </location>
</feature>
<feature type="compositionally biased region" description="Polar residues" evidence="1">
    <location>
        <begin position="198"/>
        <end position="219"/>
    </location>
</feature>
<feature type="compositionally biased region" description="Low complexity" evidence="1">
    <location>
        <begin position="328"/>
        <end position="341"/>
    </location>
</feature>
<reference evidence="2" key="1">
    <citation type="submission" date="2023-01" db="EMBL/GenBank/DDBJ databases">
        <authorList>
            <person name="Van Ghelder C."/>
            <person name="Rancurel C."/>
        </authorList>
    </citation>
    <scope>NUCLEOTIDE SEQUENCE</scope>
    <source>
        <strain evidence="2">CNCM I-4278</strain>
    </source>
</reference>
<dbReference type="Proteomes" id="UP001152607">
    <property type="component" value="Unassembled WGS sequence"/>
</dbReference>
<dbReference type="EMBL" id="CAOQHR010000007">
    <property type="protein sequence ID" value="CAI6337340.1"/>
    <property type="molecule type" value="Genomic_DNA"/>
</dbReference>
<feature type="compositionally biased region" description="Low complexity" evidence="1">
    <location>
        <begin position="230"/>
        <end position="239"/>
    </location>
</feature>
<accession>A0A9W4XQV7</accession>
<feature type="compositionally biased region" description="Basic and acidic residues" evidence="1">
    <location>
        <begin position="241"/>
        <end position="253"/>
    </location>
</feature>
<protein>
    <submittedName>
        <fullName evidence="2">Uncharacterized protein</fullName>
    </submittedName>
</protein>
<proteinExistence type="predicted"/>